<evidence type="ECO:0000313" key="1">
    <source>
        <dbReference type="EMBL" id="CAB1447560.1"/>
    </source>
</evidence>
<organism evidence="1 2">
    <name type="scientific">Pleuronectes platessa</name>
    <name type="common">European plaice</name>
    <dbReference type="NCBI Taxonomy" id="8262"/>
    <lineage>
        <taxon>Eukaryota</taxon>
        <taxon>Metazoa</taxon>
        <taxon>Chordata</taxon>
        <taxon>Craniata</taxon>
        <taxon>Vertebrata</taxon>
        <taxon>Euteleostomi</taxon>
        <taxon>Actinopterygii</taxon>
        <taxon>Neopterygii</taxon>
        <taxon>Teleostei</taxon>
        <taxon>Neoteleostei</taxon>
        <taxon>Acanthomorphata</taxon>
        <taxon>Carangaria</taxon>
        <taxon>Pleuronectiformes</taxon>
        <taxon>Pleuronectoidei</taxon>
        <taxon>Pleuronectidae</taxon>
        <taxon>Pleuronectes</taxon>
    </lineage>
</organism>
<dbReference type="EMBL" id="CADEAL010003951">
    <property type="protein sequence ID" value="CAB1447560.1"/>
    <property type="molecule type" value="Genomic_DNA"/>
</dbReference>
<accession>A0A9N7YX01</accession>
<evidence type="ECO:0000313" key="2">
    <source>
        <dbReference type="Proteomes" id="UP001153269"/>
    </source>
</evidence>
<dbReference type="Proteomes" id="UP001153269">
    <property type="component" value="Unassembled WGS sequence"/>
</dbReference>
<keyword evidence="2" id="KW-1185">Reference proteome</keyword>
<gene>
    <name evidence="1" type="ORF">PLEPLA_LOCUS35243</name>
</gene>
<proteinExistence type="predicted"/>
<name>A0A9N7YX01_PLEPL</name>
<protein>
    <submittedName>
        <fullName evidence="1">Uncharacterized protein</fullName>
    </submittedName>
</protein>
<dbReference type="AlphaFoldDB" id="A0A9N7YX01"/>
<sequence length="177" mass="19886">MPPYCSCDVIQVSPVPYFSKGDGTFPKYREEEQVLMAIFKPRSLQHARSPSLFLSPLPHFLKCLCGNVNPVLCKCRCVVPPPRPRFGESNPLLAQMSPTIKVSLVVERDPHYCLHTVTSICFPPSLFFSSWHALQSAPSVPCTGPTRSIEKTSRTVHQQHWEKPCRVSGLVDCQNIH</sequence>
<comment type="caution">
    <text evidence="1">The sequence shown here is derived from an EMBL/GenBank/DDBJ whole genome shotgun (WGS) entry which is preliminary data.</text>
</comment>
<reference evidence="1" key="1">
    <citation type="submission" date="2020-03" db="EMBL/GenBank/DDBJ databases">
        <authorList>
            <person name="Weist P."/>
        </authorList>
    </citation>
    <scope>NUCLEOTIDE SEQUENCE</scope>
</reference>